<dbReference type="SUPFAM" id="SSF55681">
    <property type="entry name" value="Class II aaRS and biotin synthetases"/>
    <property type="match status" value="1"/>
</dbReference>
<keyword evidence="5" id="KW-0547">Nucleotide-binding</keyword>
<dbReference type="GO" id="GO:0005524">
    <property type="term" value="F:ATP binding"/>
    <property type="evidence" value="ECO:0007669"/>
    <property type="project" value="UniProtKB-KW"/>
</dbReference>
<keyword evidence="4 9" id="KW-0436">Ligase</keyword>
<dbReference type="EC" id="6.3.1.20" evidence="3"/>
<dbReference type="Pfam" id="PF21948">
    <property type="entry name" value="LplA-B_cat"/>
    <property type="match status" value="1"/>
</dbReference>
<dbReference type="Gene3D" id="3.30.390.50">
    <property type="entry name" value="CO dehydrogenase flavoprotein, C-terminal domain"/>
    <property type="match status" value="1"/>
</dbReference>
<dbReference type="CDD" id="cd16443">
    <property type="entry name" value="LplA"/>
    <property type="match status" value="1"/>
</dbReference>
<evidence type="ECO:0000259" key="8">
    <source>
        <dbReference type="PROSITE" id="PS51733"/>
    </source>
</evidence>
<dbReference type="InterPro" id="IPR004562">
    <property type="entry name" value="LipoylTrfase_LipoateP_Ligase"/>
</dbReference>
<sequence length="331" mass="39044">MQFLINRSTNPFFNLALEEYLLRNVDIKEDYFILWQNEPTIVIGKHQNTLKEINMNFVKDNNINVVRRNSGGGAVYHDLGNINFTFITKYDEKHLLDFKTFTNPVVYSLGKLNVKAELSGRNDILIDGRKISGNSQHIYKDRFLHHGTLLFNSELENLVKALNVDNDKILSKGIESIKSRVTNIKEHVKEDISMEKFKEILIENIFIWNKNSLKEYNLTNDHINDIEKLMEEKYMTWQWNYGHSPEFNYRNSKRFQGGKLEVLLNIVEGHINECKIYGDFLGLMDVSEIEKRIIRIKYGEEYIDEFLREIDIKKYFGTLCFDEIKSCFVEL</sequence>
<dbReference type="InterPro" id="IPR019491">
    <property type="entry name" value="Lipoate_protein_ligase_C"/>
</dbReference>
<dbReference type="NCBIfam" id="TIGR00545">
    <property type="entry name" value="lipoyltrans"/>
    <property type="match status" value="1"/>
</dbReference>
<keyword evidence="6" id="KW-0067">ATP-binding</keyword>
<evidence type="ECO:0000313" key="10">
    <source>
        <dbReference type="Proteomes" id="UP000663464"/>
    </source>
</evidence>
<proteinExistence type="predicted"/>
<dbReference type="Gene3D" id="3.30.930.10">
    <property type="entry name" value="Bira Bifunctional Protein, Domain 2"/>
    <property type="match status" value="1"/>
</dbReference>
<feature type="domain" description="BPL/LPL catalytic" evidence="8">
    <location>
        <begin position="26"/>
        <end position="213"/>
    </location>
</feature>
<dbReference type="EMBL" id="CP069280">
    <property type="protein sequence ID" value="QRI55210.1"/>
    <property type="molecule type" value="Genomic_DNA"/>
</dbReference>
<dbReference type="Proteomes" id="UP000663464">
    <property type="component" value="Chromosome"/>
</dbReference>
<dbReference type="PANTHER" id="PTHR12561">
    <property type="entry name" value="LIPOATE-PROTEIN LIGASE"/>
    <property type="match status" value="1"/>
</dbReference>
<dbReference type="InterPro" id="IPR045864">
    <property type="entry name" value="aa-tRNA-synth_II/BPL/LPL"/>
</dbReference>
<evidence type="ECO:0000256" key="7">
    <source>
        <dbReference type="ARBA" id="ARBA00048037"/>
    </source>
</evidence>
<evidence type="ECO:0000256" key="3">
    <source>
        <dbReference type="ARBA" id="ARBA00012367"/>
    </source>
</evidence>
<comment type="pathway">
    <text evidence="2">Protein modification; protein lipoylation via exogenous pathway; protein N(6)-(lipoyl)lysine from lipoate: step 1/2.</text>
</comment>
<dbReference type="GO" id="GO:0016979">
    <property type="term" value="F:lipoate-protein ligase activity"/>
    <property type="evidence" value="ECO:0007669"/>
    <property type="project" value="UniProtKB-EC"/>
</dbReference>
<name>A0ABD7CP76_CLOBO</name>
<dbReference type="AlphaFoldDB" id="A0ABD7CP76"/>
<dbReference type="PROSITE" id="PS51733">
    <property type="entry name" value="BPL_LPL_CATALYTIC"/>
    <property type="match status" value="1"/>
</dbReference>
<accession>A0ABD7CP76</accession>
<dbReference type="Pfam" id="PF10437">
    <property type="entry name" value="Lip_prot_lig_C"/>
    <property type="match status" value="1"/>
</dbReference>
<dbReference type="GO" id="GO:0009249">
    <property type="term" value="P:protein lipoylation"/>
    <property type="evidence" value="ECO:0007669"/>
    <property type="project" value="UniProtKB-ARBA"/>
</dbReference>
<evidence type="ECO:0000256" key="1">
    <source>
        <dbReference type="ARBA" id="ARBA00005085"/>
    </source>
</evidence>
<reference evidence="9 10" key="1">
    <citation type="journal article" date="2014" name="J. Infect. Dis.">
        <title>Molecular characterization of a novel botulinum neurotoxin type H gene.</title>
        <authorList>
            <person name="Dover N."/>
            <person name="Barash J.R."/>
            <person name="Hill K.K."/>
            <person name="Xie G."/>
            <person name="Arnon S.S."/>
        </authorList>
    </citation>
    <scope>NUCLEOTIDE SEQUENCE [LARGE SCALE GENOMIC DNA]</scope>
    <source>
        <strain evidence="9 10">IBCA10-7060</strain>
    </source>
</reference>
<dbReference type="FunFam" id="3.30.930.10:FF:000072">
    <property type="entry name" value="Lipoate--protein ligase"/>
    <property type="match status" value="1"/>
</dbReference>
<evidence type="ECO:0000256" key="4">
    <source>
        <dbReference type="ARBA" id="ARBA00022598"/>
    </source>
</evidence>
<comment type="pathway">
    <text evidence="1">Protein modification; protein lipoylation via exogenous pathway; protein N(6)-(lipoyl)lysine from lipoate: step 2/2.</text>
</comment>
<evidence type="ECO:0000256" key="6">
    <source>
        <dbReference type="ARBA" id="ARBA00022840"/>
    </source>
</evidence>
<evidence type="ECO:0000313" key="9">
    <source>
        <dbReference type="EMBL" id="QRI55210.1"/>
    </source>
</evidence>
<organism evidence="9 10">
    <name type="scientific">Clostridium botulinum</name>
    <dbReference type="NCBI Taxonomy" id="1491"/>
    <lineage>
        <taxon>Bacteria</taxon>
        <taxon>Bacillati</taxon>
        <taxon>Bacillota</taxon>
        <taxon>Clostridia</taxon>
        <taxon>Eubacteriales</taxon>
        <taxon>Clostridiaceae</taxon>
        <taxon>Clostridium</taxon>
    </lineage>
</organism>
<gene>
    <name evidence="9" type="ORF">JQS73_08975</name>
</gene>
<dbReference type="PANTHER" id="PTHR12561:SF3">
    <property type="entry name" value="LIPOYLTRANSFERASE 1, MITOCHONDRIAL"/>
    <property type="match status" value="1"/>
</dbReference>
<protein>
    <recommendedName>
        <fullName evidence="3">lipoate--protein ligase</fullName>
        <ecNumber evidence="3">6.3.1.20</ecNumber>
    </recommendedName>
</protein>
<evidence type="ECO:0000256" key="5">
    <source>
        <dbReference type="ARBA" id="ARBA00022741"/>
    </source>
</evidence>
<comment type="catalytic activity">
    <reaction evidence="7">
        <text>L-lysyl-[lipoyl-carrier protein] + (R)-lipoate + ATP = N(6)-[(R)-lipoyl]-L-lysyl-[lipoyl-carrier protein] + AMP + diphosphate + H(+)</text>
        <dbReference type="Rhea" id="RHEA:49288"/>
        <dbReference type="Rhea" id="RHEA-COMP:10500"/>
        <dbReference type="Rhea" id="RHEA-COMP:10502"/>
        <dbReference type="ChEBI" id="CHEBI:15378"/>
        <dbReference type="ChEBI" id="CHEBI:29969"/>
        <dbReference type="ChEBI" id="CHEBI:30616"/>
        <dbReference type="ChEBI" id="CHEBI:33019"/>
        <dbReference type="ChEBI" id="CHEBI:83088"/>
        <dbReference type="ChEBI" id="CHEBI:83099"/>
        <dbReference type="ChEBI" id="CHEBI:456215"/>
        <dbReference type="EC" id="6.3.1.20"/>
    </reaction>
</comment>
<evidence type="ECO:0000256" key="2">
    <source>
        <dbReference type="ARBA" id="ARBA00005124"/>
    </source>
</evidence>
<dbReference type="RefSeq" id="WP_041349087.1">
    <property type="nucleotide sequence ID" value="NZ_CP069280.1"/>
</dbReference>
<dbReference type="SUPFAM" id="SSF82649">
    <property type="entry name" value="SufE/NifU"/>
    <property type="match status" value="1"/>
</dbReference>
<dbReference type="InterPro" id="IPR004143">
    <property type="entry name" value="BPL_LPL_catalytic"/>
</dbReference>